<keyword evidence="1" id="KW-0472">Membrane</keyword>
<organism evidence="2 3">
    <name type="scientific">Acaulospora morrowiae</name>
    <dbReference type="NCBI Taxonomy" id="94023"/>
    <lineage>
        <taxon>Eukaryota</taxon>
        <taxon>Fungi</taxon>
        <taxon>Fungi incertae sedis</taxon>
        <taxon>Mucoromycota</taxon>
        <taxon>Glomeromycotina</taxon>
        <taxon>Glomeromycetes</taxon>
        <taxon>Diversisporales</taxon>
        <taxon>Acaulosporaceae</taxon>
        <taxon>Acaulospora</taxon>
    </lineage>
</organism>
<reference evidence="2" key="1">
    <citation type="submission" date="2021-06" db="EMBL/GenBank/DDBJ databases">
        <authorList>
            <person name="Kallberg Y."/>
            <person name="Tangrot J."/>
            <person name="Rosling A."/>
        </authorList>
    </citation>
    <scope>NUCLEOTIDE SEQUENCE</scope>
    <source>
        <strain evidence="2">CL551</strain>
    </source>
</reference>
<dbReference type="Proteomes" id="UP000789342">
    <property type="component" value="Unassembled WGS sequence"/>
</dbReference>
<evidence type="ECO:0000313" key="3">
    <source>
        <dbReference type="Proteomes" id="UP000789342"/>
    </source>
</evidence>
<dbReference type="AlphaFoldDB" id="A0A9N9JL87"/>
<evidence type="ECO:0000313" key="2">
    <source>
        <dbReference type="EMBL" id="CAG8785993.1"/>
    </source>
</evidence>
<keyword evidence="1" id="KW-1133">Transmembrane helix</keyword>
<dbReference type="EMBL" id="CAJVPV010056695">
    <property type="protein sequence ID" value="CAG8785993.1"/>
    <property type="molecule type" value="Genomic_DNA"/>
</dbReference>
<protein>
    <submittedName>
        <fullName evidence="2">6795_t:CDS:1</fullName>
    </submittedName>
</protein>
<feature type="transmembrane region" description="Helical" evidence="1">
    <location>
        <begin position="17"/>
        <end position="45"/>
    </location>
</feature>
<comment type="caution">
    <text evidence="2">The sequence shown here is derived from an EMBL/GenBank/DDBJ whole genome shotgun (WGS) entry which is preliminary data.</text>
</comment>
<gene>
    <name evidence="2" type="ORF">AMORRO_LOCUS17733</name>
</gene>
<evidence type="ECO:0000256" key="1">
    <source>
        <dbReference type="SAM" id="Phobius"/>
    </source>
</evidence>
<keyword evidence="3" id="KW-1185">Reference proteome</keyword>
<accession>A0A9N9JL87</accession>
<keyword evidence="1" id="KW-0812">Transmembrane</keyword>
<feature type="non-terminal residue" evidence="2">
    <location>
        <position position="1"/>
    </location>
</feature>
<name>A0A9N9JL87_9GLOM</name>
<sequence>TFLGGLPTGNKPGMYDVLLMCTFCISPFGAIARLGICVACLVITLDPFGKFPYTWGTRNAP</sequence>
<proteinExistence type="predicted"/>
<feature type="non-terminal residue" evidence="2">
    <location>
        <position position="61"/>
    </location>
</feature>